<comment type="caution">
    <text evidence="2">The sequence shown here is derived from an EMBL/GenBank/DDBJ whole genome shotgun (WGS) entry which is preliminary data.</text>
</comment>
<dbReference type="AlphaFoldDB" id="A0A2G5VP12"/>
<dbReference type="PROSITE" id="PS50181">
    <property type="entry name" value="FBOX"/>
    <property type="match status" value="1"/>
</dbReference>
<accession>A0A2G5VP12</accession>
<evidence type="ECO:0000259" key="1">
    <source>
        <dbReference type="PROSITE" id="PS50181"/>
    </source>
</evidence>
<gene>
    <name evidence="2" type="primary">Cnig_chr_I.g3130</name>
    <name evidence="2" type="ORF">B9Z55_003130</name>
</gene>
<feature type="domain" description="F-box" evidence="1">
    <location>
        <begin position="2"/>
        <end position="50"/>
    </location>
</feature>
<dbReference type="PANTHER" id="PTHR21503:SF52">
    <property type="entry name" value="F-BOX DOMAIN-CONTAINING PROTEIN"/>
    <property type="match status" value="1"/>
</dbReference>
<evidence type="ECO:0000313" key="2">
    <source>
        <dbReference type="EMBL" id="PIC53421.1"/>
    </source>
</evidence>
<dbReference type="Proteomes" id="UP000230233">
    <property type="component" value="Chromosome I"/>
</dbReference>
<evidence type="ECO:0000313" key="3">
    <source>
        <dbReference type="Proteomes" id="UP000230233"/>
    </source>
</evidence>
<dbReference type="Pfam" id="PF07735">
    <property type="entry name" value="FBA_2"/>
    <property type="match status" value="2"/>
</dbReference>
<protein>
    <recommendedName>
        <fullName evidence="1">F-box domain-containing protein</fullName>
    </recommendedName>
</protein>
<keyword evidence="3" id="KW-1185">Reference proteome</keyword>
<sequence>MPIALLKFPTDLLREVFKLCDPFELYKLSKCSKRTQKSITLGGAKDWKISFYGGNEMLISVDYSYYYFNQAMNPEDYFQTNLGGYTNHMFIEFPVEGGFDLFVYLTNTFGIRTIKSLQMMYGSFANVSKVAKFSIERNMETESFGIGFAQDVQDVVNFMPMLSQMNITQLLECSLMFPPDFHFEFVKYPSQICIRNSSWFNINQLQDCTSAEVRLYDSILSNQDLNAFLQTWKNAGAFPNLRLLLIQSRKIDNQSPILGMIPPIVNVNNPRIRVLVHGYDDIINAVRVTKEDGTIGWLKVELGIYASLEFLIYCLSKCSKRVRKSITWRGPRNWKIRHGKSKTTWVRCGEDQYVFKHTINPDEYYKTSLWPYSAIFSNIQPLSMFVDIAERGDLFNYLLDTFKITIVELLDNCDEDIEFLRQTSSIAIDKNMEVEQVNLYDLKNPRGRDAVDFMSVMNQLKITQSFYCCIEFPSNFQHQFTTYPNEICVLNSTWFKIGQLLNCTCVKIELIGSVLRNQDFDVFFKKWKKTGTYPNLRWLKIASKKIDNQSTILEIVPPITNANNPLIEASFGYNDSFEISKAVRITKDDGTEGWLKVELGNWPKLKFLVVKPESVNVTNT</sequence>
<dbReference type="PANTHER" id="PTHR21503">
    <property type="entry name" value="F-BOX-CONTAINING HYPOTHETICAL PROTEIN C.ELEGANS"/>
    <property type="match status" value="1"/>
</dbReference>
<dbReference type="Pfam" id="PF00646">
    <property type="entry name" value="F-box"/>
    <property type="match status" value="1"/>
</dbReference>
<dbReference type="InterPro" id="IPR012885">
    <property type="entry name" value="F-box_Sdz-33"/>
</dbReference>
<name>A0A2G5VP12_9PELO</name>
<reference evidence="3" key="1">
    <citation type="submission" date="2017-10" db="EMBL/GenBank/DDBJ databases">
        <title>Rapid genome shrinkage in a self-fertile nematode reveals novel sperm competition proteins.</title>
        <authorList>
            <person name="Yin D."/>
            <person name="Schwarz E.M."/>
            <person name="Thomas C.G."/>
            <person name="Felde R.L."/>
            <person name="Korf I.F."/>
            <person name="Cutter A.D."/>
            <person name="Schartner C.M."/>
            <person name="Ralston E.J."/>
            <person name="Meyer B.J."/>
            <person name="Haag E.S."/>
        </authorList>
    </citation>
    <scope>NUCLEOTIDE SEQUENCE [LARGE SCALE GENOMIC DNA]</scope>
    <source>
        <strain evidence="3">JU1422</strain>
    </source>
</reference>
<dbReference type="InterPro" id="IPR001810">
    <property type="entry name" value="F-box_dom"/>
</dbReference>
<dbReference type="EMBL" id="PDUG01000001">
    <property type="protein sequence ID" value="PIC53421.1"/>
    <property type="molecule type" value="Genomic_DNA"/>
</dbReference>
<organism evidence="2 3">
    <name type="scientific">Caenorhabditis nigoni</name>
    <dbReference type="NCBI Taxonomy" id="1611254"/>
    <lineage>
        <taxon>Eukaryota</taxon>
        <taxon>Metazoa</taxon>
        <taxon>Ecdysozoa</taxon>
        <taxon>Nematoda</taxon>
        <taxon>Chromadorea</taxon>
        <taxon>Rhabditida</taxon>
        <taxon>Rhabditina</taxon>
        <taxon>Rhabditomorpha</taxon>
        <taxon>Rhabditoidea</taxon>
        <taxon>Rhabditidae</taxon>
        <taxon>Peloderinae</taxon>
        <taxon>Caenorhabditis</taxon>
    </lineage>
</organism>
<proteinExistence type="predicted"/>
<dbReference type="OrthoDB" id="5908276at2759"/>